<protein>
    <submittedName>
        <fullName evidence="1">Uncharacterized protein</fullName>
    </submittedName>
</protein>
<gene>
    <name evidence="1" type="ORF">CFBP6624_03195</name>
</gene>
<proteinExistence type="predicted"/>
<reference evidence="1 2" key="1">
    <citation type="submission" date="2019-04" db="EMBL/GenBank/DDBJ databases">
        <title>Complete genome sequence of Agrobacterium tumefaciens CFBP6624.</title>
        <authorList>
            <person name="Haryono M."/>
            <person name="Lin Y.-C."/>
            <person name="Lai E.-M."/>
            <person name="Kuo C.-H."/>
        </authorList>
    </citation>
    <scope>NUCLEOTIDE SEQUENCE [LARGE SCALE GENOMIC DNA]</scope>
    <source>
        <strain evidence="1 2">CFBP6624</strain>
    </source>
</reference>
<evidence type="ECO:0000313" key="1">
    <source>
        <dbReference type="EMBL" id="QCL99243.1"/>
    </source>
</evidence>
<sequence>MSEFVMGAACRINNSACEEATLGEYHAQHSDVILGPVPRICNVLILFTCLDPWDKPKDDAEYAKRLVIKPEGNPSNRPLPSAANLRP</sequence>
<name>A0AAE6BIY7_AGRTU</name>
<accession>A0AAE6BIY7</accession>
<dbReference type="Proteomes" id="UP000298646">
    <property type="component" value="Chromosome circular"/>
</dbReference>
<organism evidence="1 2">
    <name type="scientific">Agrobacterium tumefaciens</name>
    <dbReference type="NCBI Taxonomy" id="358"/>
    <lineage>
        <taxon>Bacteria</taxon>
        <taxon>Pseudomonadati</taxon>
        <taxon>Pseudomonadota</taxon>
        <taxon>Alphaproteobacteria</taxon>
        <taxon>Hyphomicrobiales</taxon>
        <taxon>Rhizobiaceae</taxon>
        <taxon>Rhizobium/Agrobacterium group</taxon>
        <taxon>Agrobacterium</taxon>
        <taxon>Agrobacterium tumefaciens complex</taxon>
    </lineage>
</organism>
<evidence type="ECO:0000313" key="2">
    <source>
        <dbReference type="Proteomes" id="UP000298646"/>
    </source>
</evidence>
<dbReference type="AlphaFoldDB" id="A0AAE6BIY7"/>
<dbReference type="EMBL" id="CP039907">
    <property type="protein sequence ID" value="QCL99243.1"/>
    <property type="molecule type" value="Genomic_DNA"/>
</dbReference>